<feature type="compositionally biased region" description="Basic and acidic residues" evidence="5">
    <location>
        <begin position="249"/>
        <end position="267"/>
    </location>
</feature>
<accession>A0AAE8MRF3</accession>
<dbReference type="Pfam" id="PF01776">
    <property type="entry name" value="Ribosomal_L22e"/>
    <property type="match status" value="1"/>
</dbReference>
<feature type="signal peptide" evidence="6">
    <location>
        <begin position="1"/>
        <end position="17"/>
    </location>
</feature>
<dbReference type="SMART" id="SM00066">
    <property type="entry name" value="GAL4"/>
    <property type="match status" value="1"/>
</dbReference>
<feature type="compositionally biased region" description="Pro residues" evidence="5">
    <location>
        <begin position="171"/>
        <end position="180"/>
    </location>
</feature>
<dbReference type="GO" id="GO:1990904">
    <property type="term" value="C:ribonucleoprotein complex"/>
    <property type="evidence" value="ECO:0007669"/>
    <property type="project" value="UniProtKB-KW"/>
</dbReference>
<organism evidence="8 9">
    <name type="scientific">Cephalotrichum gorgonifer</name>
    <dbReference type="NCBI Taxonomy" id="2041049"/>
    <lineage>
        <taxon>Eukaryota</taxon>
        <taxon>Fungi</taxon>
        <taxon>Dikarya</taxon>
        <taxon>Ascomycota</taxon>
        <taxon>Pezizomycotina</taxon>
        <taxon>Sordariomycetes</taxon>
        <taxon>Hypocreomycetidae</taxon>
        <taxon>Microascales</taxon>
        <taxon>Microascaceae</taxon>
        <taxon>Cephalotrichum</taxon>
    </lineage>
</organism>
<keyword evidence="2" id="KW-0689">Ribosomal protein</keyword>
<dbReference type="Pfam" id="PF00172">
    <property type="entry name" value="Zn_clus"/>
    <property type="match status" value="1"/>
</dbReference>
<proteinExistence type="inferred from homology"/>
<dbReference type="InterPro" id="IPR053181">
    <property type="entry name" value="EcdB-like_regulator"/>
</dbReference>
<dbReference type="InterPro" id="IPR001138">
    <property type="entry name" value="Zn2Cys6_DnaBD"/>
</dbReference>
<dbReference type="EMBL" id="ONZQ02000001">
    <property type="protein sequence ID" value="SPN97729.1"/>
    <property type="molecule type" value="Genomic_DNA"/>
</dbReference>
<comment type="caution">
    <text evidence="8">The sequence shown here is derived from an EMBL/GenBank/DDBJ whole genome shotgun (WGS) entry which is preliminary data.</text>
</comment>
<keyword evidence="6" id="KW-0732">Signal</keyword>
<feature type="compositionally biased region" description="Basic and acidic residues" evidence="5">
    <location>
        <begin position="142"/>
        <end position="151"/>
    </location>
</feature>
<dbReference type="Gene3D" id="4.10.240.10">
    <property type="entry name" value="Zn(2)-C6 fungal-type DNA-binding domain"/>
    <property type="match status" value="1"/>
</dbReference>
<protein>
    <recommendedName>
        <fullName evidence="7">Zn(2)-C6 fungal-type domain-containing protein</fullName>
    </recommendedName>
</protein>
<feature type="compositionally biased region" description="Basic and acidic residues" evidence="5">
    <location>
        <begin position="86"/>
        <end position="97"/>
    </location>
</feature>
<dbReference type="PROSITE" id="PS00463">
    <property type="entry name" value="ZN2_CY6_FUNGAL_1"/>
    <property type="match status" value="1"/>
</dbReference>
<evidence type="ECO:0000256" key="1">
    <source>
        <dbReference type="ARBA" id="ARBA00007817"/>
    </source>
</evidence>
<feature type="region of interest" description="Disordered" evidence="5">
    <location>
        <begin position="324"/>
        <end position="386"/>
    </location>
</feature>
<evidence type="ECO:0000256" key="3">
    <source>
        <dbReference type="ARBA" id="ARBA00023242"/>
    </source>
</evidence>
<evidence type="ECO:0000256" key="2">
    <source>
        <dbReference type="ARBA" id="ARBA00022980"/>
    </source>
</evidence>
<dbReference type="InterPro" id="IPR036864">
    <property type="entry name" value="Zn2-C6_fun-type_DNA-bd_sf"/>
</dbReference>
<feature type="region of interest" description="Disordered" evidence="5">
    <location>
        <begin position="249"/>
        <end position="268"/>
    </location>
</feature>
<dbReference type="GO" id="GO:0005737">
    <property type="term" value="C:cytoplasm"/>
    <property type="evidence" value="ECO:0007669"/>
    <property type="project" value="UniProtKB-ARBA"/>
</dbReference>
<evidence type="ECO:0000313" key="8">
    <source>
        <dbReference type="EMBL" id="SPN97729.1"/>
    </source>
</evidence>
<dbReference type="InterPro" id="IPR038526">
    <property type="entry name" value="Ribosomal_eL22_sf"/>
</dbReference>
<dbReference type="Proteomes" id="UP001187682">
    <property type="component" value="Unassembled WGS sequence"/>
</dbReference>
<dbReference type="InterPro" id="IPR002671">
    <property type="entry name" value="Ribosomal_eL22"/>
</dbReference>
<reference evidence="8" key="1">
    <citation type="submission" date="2018-03" db="EMBL/GenBank/DDBJ databases">
        <authorList>
            <person name="Guldener U."/>
        </authorList>
    </citation>
    <scope>NUCLEOTIDE SEQUENCE</scope>
</reference>
<evidence type="ECO:0000256" key="6">
    <source>
        <dbReference type="SAM" id="SignalP"/>
    </source>
</evidence>
<comment type="similarity">
    <text evidence="1">Belongs to the eukaryotic ribosomal protein eL22 family.</text>
</comment>
<dbReference type="FunFam" id="3.30.1360.210:FF:000001">
    <property type="entry name" value="60S ribosomal protein L22 1"/>
    <property type="match status" value="1"/>
</dbReference>
<feature type="chain" id="PRO_5041935620" description="Zn(2)-C6 fungal-type domain-containing protein" evidence="6">
    <location>
        <begin position="18"/>
        <end position="1211"/>
    </location>
</feature>
<feature type="region of interest" description="Disordered" evidence="5">
    <location>
        <begin position="62"/>
        <end position="228"/>
    </location>
</feature>
<feature type="domain" description="Zn(2)-C6 fungal-type" evidence="7">
    <location>
        <begin position="226"/>
        <end position="255"/>
    </location>
</feature>
<feature type="compositionally biased region" description="Low complexity" evidence="5">
    <location>
        <begin position="189"/>
        <end position="198"/>
    </location>
</feature>
<keyword evidence="4" id="KW-0687">Ribonucleoprotein</keyword>
<gene>
    <name evidence="8" type="ORF">DNG_01242</name>
</gene>
<dbReference type="PROSITE" id="PS50048">
    <property type="entry name" value="ZN2_CY6_FUNGAL_2"/>
    <property type="match status" value="1"/>
</dbReference>
<evidence type="ECO:0000313" key="9">
    <source>
        <dbReference type="Proteomes" id="UP001187682"/>
    </source>
</evidence>
<dbReference type="AlphaFoldDB" id="A0AAE8MRF3"/>
<evidence type="ECO:0000256" key="4">
    <source>
        <dbReference type="ARBA" id="ARBA00023274"/>
    </source>
</evidence>
<dbReference type="GO" id="GO:0003735">
    <property type="term" value="F:structural constituent of ribosome"/>
    <property type="evidence" value="ECO:0007669"/>
    <property type="project" value="InterPro"/>
</dbReference>
<dbReference type="GO" id="GO:0006412">
    <property type="term" value="P:translation"/>
    <property type="evidence" value="ECO:0007669"/>
    <property type="project" value="InterPro"/>
</dbReference>
<sequence>MVHSLFLLLLSIPHPRGHINPNTPAPQSPILLLLRPPTSHPSILLTRVSIINTLMTVVIMNTSRPPHGPPPPSSNAFHAGYPAREPGIKRDPADDHITAPPRRPPSTGNGPEGQPVHPPPMSSGPPHPSMQHLSTAPPHPGYSEDPRRHMSFDAGQSIPPPTPSDYGRPGSYPPPGPPPHPHPHPHPHPQQQQQQQHPYEPPYANDPYYDRQYSSAKRKNTRASQACDSCRALKAKCDELKPCKNCSDKGVKCNYKEPAPKPTDKAQADLQDSINKTNETLAQLAGQIAQWMDQMSRKTDQMSRKTDQISRKTDRLEKALLQLHPQLDLEETDKETGEDSKPTLAQDQMQLDAPDNEYADPQYPGTRYDLSEEEVEKEPGPPVAPGQPSIPVNHTTGAGHLLNWPCIHAMLRDGLERENIKYASEFPIHLEEHRGLLRVYGRGEGRGSVHLEQNSRTTHGVTEMLEDTNYPESLTPGDTSGYGHIGGFSPGSTTDYNTSSPRPAVLTPSGIPVFGEAEVKKYVQSFKDHILIMHPIILPKELDGMVQAFMNSISRPPKNYTPMPIATFVPTPPSPQQSAAEISGTKRKRSPASDLPDPPSQLHHRIGRPTRTINNAVVLIVLALGKICLHREAIPDVVHDDDVRQGHATKNGYSGSPHASSPESYTPNAPYHPSMTSPKTAERPSLSRRASVQGNRGSSTRRNYDVIPGLEYFAIATDLIGNQLGGNTLYHVYANIFAGLYQGQLGRVIESHAFIAHGSTILMNILRPSLKRLSLLNSGAPRGAGSISNRDNKLLLAFWTCLQLESDIIAEIPRHPSGILAQEGNLPYPDPLAWSLSWQQSDPRSVDHANRVLESYMAQLYLRKHLNMIHGMVYSEDASNAGPTNNILHKVDGVQASVVGMEWVPPTYKFNEDDEPPDDILAARLRAKYWGAQVITYRPCIKLILDRSFQLRQSEAGPDGPIPMTLNEVSKATIDQVKSLPAEVWVHARKGIQALIKSTKAFHGMKERPIITNVFGTAHAQWGNLIVLSACYYDPFLQEHIDRDVLKDLYQRTISFFGQVSTRNSALGVDQRLLKDVYHRLFPPSSATTQPSKKSGKGPKTTKKFVINASQPASDKIFDVSAFTKFLQERIKVEGRVGNLGETIVIRQQGDGKVEIIAHNDLSGRYLKYLTKKFLKKNQLRDWLRVVSTSKGVYELKFFNIVNDAEEEDDE</sequence>
<feature type="compositionally biased region" description="Pro residues" evidence="5">
    <location>
        <begin position="116"/>
        <end position="128"/>
    </location>
</feature>
<dbReference type="PANTHER" id="PTHR47785">
    <property type="entry name" value="ZN(II)2CYS6 TRANSCRIPTION FACTOR (EUROFUNG)-RELATED-RELATED"/>
    <property type="match status" value="1"/>
</dbReference>
<dbReference type="PANTHER" id="PTHR47785:SF4">
    <property type="entry name" value="ZN(II)2CYS6 TRANSCRIPTION FACTOR (EUROFUNG)"/>
    <property type="match status" value="1"/>
</dbReference>
<dbReference type="GO" id="GO:0008270">
    <property type="term" value="F:zinc ion binding"/>
    <property type="evidence" value="ECO:0007669"/>
    <property type="project" value="InterPro"/>
</dbReference>
<name>A0AAE8MRF3_9PEZI</name>
<dbReference type="SUPFAM" id="SSF57701">
    <property type="entry name" value="Zn2/Cys6 DNA-binding domain"/>
    <property type="match status" value="1"/>
</dbReference>
<dbReference type="Gene3D" id="3.30.1360.210">
    <property type="match status" value="1"/>
</dbReference>
<keyword evidence="9" id="KW-1185">Reference proteome</keyword>
<evidence type="ECO:0000256" key="5">
    <source>
        <dbReference type="SAM" id="MobiDB-lite"/>
    </source>
</evidence>
<keyword evidence="3" id="KW-0539">Nucleus</keyword>
<feature type="region of interest" description="Disordered" evidence="5">
    <location>
        <begin position="640"/>
        <end position="700"/>
    </location>
</feature>
<feature type="compositionally biased region" description="Polar residues" evidence="5">
    <location>
        <begin position="651"/>
        <end position="667"/>
    </location>
</feature>
<dbReference type="GO" id="GO:0005840">
    <property type="term" value="C:ribosome"/>
    <property type="evidence" value="ECO:0007669"/>
    <property type="project" value="UniProtKB-KW"/>
</dbReference>
<feature type="compositionally biased region" description="Polar residues" evidence="5">
    <location>
        <begin position="688"/>
        <end position="700"/>
    </location>
</feature>
<feature type="region of interest" description="Disordered" evidence="5">
    <location>
        <begin position="568"/>
        <end position="608"/>
    </location>
</feature>
<evidence type="ECO:0000259" key="7">
    <source>
        <dbReference type="PROSITE" id="PS50048"/>
    </source>
</evidence>
<dbReference type="CDD" id="cd00067">
    <property type="entry name" value="GAL4"/>
    <property type="match status" value="1"/>
</dbReference>
<dbReference type="GO" id="GO:0000981">
    <property type="term" value="F:DNA-binding transcription factor activity, RNA polymerase II-specific"/>
    <property type="evidence" value="ECO:0007669"/>
    <property type="project" value="InterPro"/>
</dbReference>